<evidence type="ECO:0000313" key="1">
    <source>
        <dbReference type="EMBL" id="TGN16014.1"/>
    </source>
</evidence>
<evidence type="ECO:0000313" key="2">
    <source>
        <dbReference type="Proteomes" id="UP000297649"/>
    </source>
</evidence>
<dbReference type="Proteomes" id="UP000297649">
    <property type="component" value="Unassembled WGS sequence"/>
</dbReference>
<name>A0A6H3P0Z4_9LEPT</name>
<dbReference type="EMBL" id="RQHU01000005">
    <property type="protein sequence ID" value="TGN16014.1"/>
    <property type="molecule type" value="Genomic_DNA"/>
</dbReference>
<dbReference type="AlphaFoldDB" id="A0A6H3P0Z4"/>
<reference evidence="1" key="1">
    <citation type="journal article" date="2019" name="PLoS Negl. Trop. Dis.">
        <title>Revisiting the worldwide diversity of Leptospira species in the environment.</title>
        <authorList>
            <person name="Vincent A.T."/>
            <person name="Schiettekatte O."/>
            <person name="Bourhy P."/>
            <person name="Veyrier F.J."/>
            <person name="Picardeau M."/>
        </authorList>
    </citation>
    <scope>NUCLEOTIDE SEQUENCE [LARGE SCALE GENOMIC DNA]</scope>
    <source>
        <strain evidence="1">201601109</strain>
    </source>
</reference>
<organism evidence="1 2">
    <name type="scientific">Leptospira bandrabouensis</name>
    <dbReference type="NCBI Taxonomy" id="2484903"/>
    <lineage>
        <taxon>Bacteria</taxon>
        <taxon>Pseudomonadati</taxon>
        <taxon>Spirochaetota</taxon>
        <taxon>Spirochaetia</taxon>
        <taxon>Leptospirales</taxon>
        <taxon>Leptospiraceae</taxon>
        <taxon>Leptospira</taxon>
    </lineage>
</organism>
<dbReference type="RefSeq" id="WP_135745647.1">
    <property type="nucleotide sequence ID" value="NZ_JAIZBL010000001.1"/>
</dbReference>
<evidence type="ECO:0008006" key="3">
    <source>
        <dbReference type="Google" id="ProtNLM"/>
    </source>
</evidence>
<sequence length="239" mass="27794">MNLIKKILLVIFGCIPISFFSTSCQKYRGLTLEVSRPTIYDAGHTIAEVAEVSFTEEELRIVPRYCLEINFINKKLRAAFYNEQYVKKKPIIDLPLLEDDKYLYVQAKNGGKVFIFVGGSGSKSDKKSYIYISSNRNTIEENSQNDDYSAFNSRTGGNDKFFKRRARYAVPVFPVSNENSRRYNTMEYCVNQLPEFYDDAVKEYELRLKEEVEGGKRYMEKESELYERLKKEGKTLSNP</sequence>
<keyword evidence="2" id="KW-1185">Reference proteome</keyword>
<proteinExistence type="predicted"/>
<protein>
    <recommendedName>
        <fullName evidence="3">Lipoprotein</fullName>
    </recommendedName>
</protein>
<comment type="caution">
    <text evidence="1">The sequence shown here is derived from an EMBL/GenBank/DDBJ whole genome shotgun (WGS) entry which is preliminary data.</text>
</comment>
<dbReference type="PROSITE" id="PS51257">
    <property type="entry name" value="PROKAR_LIPOPROTEIN"/>
    <property type="match status" value="1"/>
</dbReference>
<gene>
    <name evidence="1" type="ORF">EHR08_06985</name>
</gene>
<accession>A0A6H3P0Z4</accession>
<dbReference type="OrthoDB" id="344229at2"/>